<reference evidence="2" key="1">
    <citation type="submission" date="2022-12" db="EMBL/GenBank/DDBJ databases">
        <title>New Phytohabitans aurantiacus sp. RD004123 nov., an actinomycete isolated from soil.</title>
        <authorList>
            <person name="Triningsih D.W."/>
            <person name="Harunari E."/>
            <person name="Igarashi Y."/>
        </authorList>
    </citation>
    <scope>NUCLEOTIDE SEQUENCE</scope>
    <source>
        <strain evidence="2">RD004123</strain>
    </source>
</reference>
<gene>
    <name evidence="2" type="ORF">Pa4123_74720</name>
</gene>
<evidence type="ECO:0008006" key="4">
    <source>
        <dbReference type="Google" id="ProtNLM"/>
    </source>
</evidence>
<feature type="transmembrane region" description="Helical" evidence="1">
    <location>
        <begin position="24"/>
        <end position="48"/>
    </location>
</feature>
<evidence type="ECO:0000313" key="3">
    <source>
        <dbReference type="Proteomes" id="UP001144280"/>
    </source>
</evidence>
<dbReference type="EMBL" id="BSDI01000056">
    <property type="protein sequence ID" value="GLI02194.1"/>
    <property type="molecule type" value="Genomic_DNA"/>
</dbReference>
<comment type="caution">
    <text evidence="2">The sequence shown here is derived from an EMBL/GenBank/DDBJ whole genome shotgun (WGS) entry which is preliminary data.</text>
</comment>
<dbReference type="RefSeq" id="WP_281903690.1">
    <property type="nucleotide sequence ID" value="NZ_BSDI01000056.1"/>
</dbReference>
<organism evidence="2 3">
    <name type="scientific">Phytohabitans aurantiacus</name>
    <dbReference type="NCBI Taxonomy" id="3016789"/>
    <lineage>
        <taxon>Bacteria</taxon>
        <taxon>Bacillati</taxon>
        <taxon>Actinomycetota</taxon>
        <taxon>Actinomycetes</taxon>
        <taxon>Micromonosporales</taxon>
        <taxon>Micromonosporaceae</taxon>
    </lineage>
</organism>
<keyword evidence="1" id="KW-0812">Transmembrane</keyword>
<evidence type="ECO:0000313" key="2">
    <source>
        <dbReference type="EMBL" id="GLI02194.1"/>
    </source>
</evidence>
<accession>A0ABQ5R5Y6</accession>
<dbReference type="Proteomes" id="UP001144280">
    <property type="component" value="Unassembled WGS sequence"/>
</dbReference>
<keyword evidence="1" id="KW-0472">Membrane</keyword>
<protein>
    <recommendedName>
        <fullName evidence="4">Transmembrane protein</fullName>
    </recommendedName>
</protein>
<keyword evidence="1" id="KW-1133">Transmembrane helix</keyword>
<name>A0ABQ5R5Y6_9ACTN</name>
<sequence>MTSPSSAELDAWPVPRRTHTIRRLVAIPLAVVAAPILALYAYLLLWWLPALTGPGDEPCDPLTAGRGACWQPEQRTYWLLLAAATIPGAVCLVLSVTRTWRDRRWWPWPVATAVLLLLGGLLIGRMP</sequence>
<feature type="transmembrane region" description="Helical" evidence="1">
    <location>
        <begin position="77"/>
        <end position="96"/>
    </location>
</feature>
<proteinExistence type="predicted"/>
<evidence type="ECO:0000256" key="1">
    <source>
        <dbReference type="SAM" id="Phobius"/>
    </source>
</evidence>
<keyword evidence="3" id="KW-1185">Reference proteome</keyword>
<feature type="transmembrane region" description="Helical" evidence="1">
    <location>
        <begin position="108"/>
        <end position="126"/>
    </location>
</feature>